<evidence type="ECO:0000313" key="4">
    <source>
        <dbReference type="Proteomes" id="UP000521017"/>
    </source>
</evidence>
<dbReference type="EMBL" id="JACHCC010000002">
    <property type="protein sequence ID" value="MBB6498874.1"/>
    <property type="molecule type" value="Genomic_DNA"/>
</dbReference>
<name>A0A7X0MH84_9SPHI</name>
<dbReference type="InterPro" id="IPR021255">
    <property type="entry name" value="DUF2807"/>
</dbReference>
<proteinExistence type="predicted"/>
<dbReference type="Proteomes" id="UP000521017">
    <property type="component" value="Unassembled WGS sequence"/>
</dbReference>
<organism evidence="3 4">
    <name type="scientific">Pedobacter cryoconitis</name>
    <dbReference type="NCBI Taxonomy" id="188932"/>
    <lineage>
        <taxon>Bacteria</taxon>
        <taxon>Pseudomonadati</taxon>
        <taxon>Bacteroidota</taxon>
        <taxon>Sphingobacteriia</taxon>
        <taxon>Sphingobacteriales</taxon>
        <taxon>Sphingobacteriaceae</taxon>
        <taxon>Pedobacter</taxon>
    </lineage>
</organism>
<feature type="chain" id="PRO_5030731100" description="Putative auto-transporter adhesin head GIN domain-containing protein" evidence="1">
    <location>
        <begin position="28"/>
        <end position="213"/>
    </location>
</feature>
<evidence type="ECO:0000259" key="2">
    <source>
        <dbReference type="Pfam" id="PF10988"/>
    </source>
</evidence>
<dbReference type="Gene3D" id="2.160.20.120">
    <property type="match status" value="1"/>
</dbReference>
<feature type="domain" description="Putative auto-transporter adhesin head GIN" evidence="2">
    <location>
        <begin position="45"/>
        <end position="188"/>
    </location>
</feature>
<evidence type="ECO:0000256" key="1">
    <source>
        <dbReference type="SAM" id="SignalP"/>
    </source>
</evidence>
<comment type="caution">
    <text evidence="3">The sequence shown here is derived from an EMBL/GenBank/DDBJ whole genome shotgun (WGS) entry which is preliminary data.</text>
</comment>
<accession>A0A7X0MH84</accession>
<dbReference type="Pfam" id="PF10988">
    <property type="entry name" value="DUF2807"/>
    <property type="match status" value="1"/>
</dbReference>
<keyword evidence="1" id="KW-0732">Signal</keyword>
<feature type="signal peptide" evidence="1">
    <location>
        <begin position="1"/>
        <end position="27"/>
    </location>
</feature>
<gene>
    <name evidence="3" type="ORF">HDF25_001011</name>
</gene>
<sequence>MNTTIKTVFATAMTAVVLTSSAFTTFAKENEKNPLSLITSTSSLNMIRVKGNVKVYLIQGAKEDIKVITDQQGEKVSLKREGKKLLISSTEQNRAIVYLTVKDLIRIDASDNAIVKSSGDFNLTNLQIFLQDDAQVNMDVKAQDVYTVIKDGSSLKLSGSTARLTSVKDGASKLNTNNFSATSTTASAVPLTTKADLDTQFADTLNFVSLINR</sequence>
<evidence type="ECO:0000313" key="3">
    <source>
        <dbReference type="EMBL" id="MBB6498874.1"/>
    </source>
</evidence>
<protein>
    <recommendedName>
        <fullName evidence="2">Putative auto-transporter adhesin head GIN domain-containing protein</fullName>
    </recommendedName>
</protein>
<dbReference type="RefSeq" id="WP_184623381.1">
    <property type="nucleotide sequence ID" value="NZ_JACHCC010000002.1"/>
</dbReference>
<reference evidence="3 4" key="1">
    <citation type="submission" date="2020-08" db="EMBL/GenBank/DDBJ databases">
        <title>Genomic Encyclopedia of Type Strains, Phase IV (KMG-V): Genome sequencing to study the core and pangenomes of soil and plant-associated prokaryotes.</title>
        <authorList>
            <person name="Whitman W."/>
        </authorList>
    </citation>
    <scope>NUCLEOTIDE SEQUENCE [LARGE SCALE GENOMIC DNA]</scope>
    <source>
        <strain evidence="3 4">M2T3</strain>
    </source>
</reference>
<dbReference type="AlphaFoldDB" id="A0A7X0MH84"/>